<dbReference type="PROSITE" id="PS00636">
    <property type="entry name" value="DNAJ_1"/>
    <property type="match status" value="1"/>
</dbReference>
<dbReference type="AlphaFoldDB" id="A0A8H7TE30"/>
<feature type="region of interest" description="Disordered" evidence="2">
    <location>
        <begin position="32"/>
        <end position="153"/>
    </location>
</feature>
<dbReference type="Pfam" id="PF00226">
    <property type="entry name" value="DnaJ"/>
    <property type="match status" value="1"/>
</dbReference>
<dbReference type="SMART" id="SM00271">
    <property type="entry name" value="DnaJ"/>
    <property type="match status" value="1"/>
</dbReference>
<feature type="compositionally biased region" description="Basic and acidic residues" evidence="2">
    <location>
        <begin position="78"/>
        <end position="90"/>
    </location>
</feature>
<organism evidence="4 5">
    <name type="scientific">Cadophora malorum</name>
    <dbReference type="NCBI Taxonomy" id="108018"/>
    <lineage>
        <taxon>Eukaryota</taxon>
        <taxon>Fungi</taxon>
        <taxon>Dikarya</taxon>
        <taxon>Ascomycota</taxon>
        <taxon>Pezizomycotina</taxon>
        <taxon>Leotiomycetes</taxon>
        <taxon>Helotiales</taxon>
        <taxon>Ploettnerulaceae</taxon>
        <taxon>Cadophora</taxon>
    </lineage>
</organism>
<dbReference type="SUPFAM" id="SSF46565">
    <property type="entry name" value="Chaperone J-domain"/>
    <property type="match status" value="1"/>
</dbReference>
<evidence type="ECO:0000313" key="5">
    <source>
        <dbReference type="Proteomes" id="UP000664132"/>
    </source>
</evidence>
<accession>A0A8H7TE30</accession>
<dbReference type="CDD" id="cd06257">
    <property type="entry name" value="DnaJ"/>
    <property type="match status" value="1"/>
</dbReference>
<dbReference type="GO" id="GO:0036503">
    <property type="term" value="P:ERAD pathway"/>
    <property type="evidence" value="ECO:0007669"/>
    <property type="project" value="TreeGrafter"/>
</dbReference>
<dbReference type="EMBL" id="JAFJYH010000141">
    <property type="protein sequence ID" value="KAG4417952.1"/>
    <property type="molecule type" value="Genomic_DNA"/>
</dbReference>
<dbReference type="GO" id="GO:0051087">
    <property type="term" value="F:protein-folding chaperone binding"/>
    <property type="evidence" value="ECO:0007669"/>
    <property type="project" value="TreeGrafter"/>
</dbReference>
<dbReference type="InterPro" id="IPR018253">
    <property type="entry name" value="DnaJ_domain_CS"/>
</dbReference>
<feature type="compositionally biased region" description="Basic and acidic residues" evidence="2">
    <location>
        <begin position="108"/>
        <end position="123"/>
    </location>
</feature>
<dbReference type="PANTHER" id="PTHR44360">
    <property type="entry name" value="DNAJ HOMOLOG SUBFAMILY B MEMBER 9"/>
    <property type="match status" value="1"/>
</dbReference>
<evidence type="ECO:0000256" key="2">
    <source>
        <dbReference type="SAM" id="MobiDB-lite"/>
    </source>
</evidence>
<dbReference type="InterPro" id="IPR036869">
    <property type="entry name" value="J_dom_sf"/>
</dbReference>
<evidence type="ECO:0000256" key="1">
    <source>
        <dbReference type="ARBA" id="ARBA00023186"/>
    </source>
</evidence>
<comment type="caution">
    <text evidence="4">The sequence shown here is derived from an EMBL/GenBank/DDBJ whole genome shotgun (WGS) entry which is preliminary data.</text>
</comment>
<dbReference type="GO" id="GO:0051787">
    <property type="term" value="F:misfolded protein binding"/>
    <property type="evidence" value="ECO:0007669"/>
    <property type="project" value="TreeGrafter"/>
</dbReference>
<evidence type="ECO:0000313" key="4">
    <source>
        <dbReference type="EMBL" id="KAG4417952.1"/>
    </source>
</evidence>
<reference evidence="4" key="1">
    <citation type="submission" date="2021-02" db="EMBL/GenBank/DDBJ databases">
        <title>Genome sequence Cadophora malorum strain M34.</title>
        <authorList>
            <person name="Stefanovic E."/>
            <person name="Vu D."/>
            <person name="Scully C."/>
            <person name="Dijksterhuis J."/>
            <person name="Roader J."/>
            <person name="Houbraken J."/>
        </authorList>
    </citation>
    <scope>NUCLEOTIDE SEQUENCE</scope>
    <source>
        <strain evidence="4">M34</strain>
    </source>
</reference>
<proteinExistence type="predicted"/>
<dbReference type="PROSITE" id="PS50076">
    <property type="entry name" value="DNAJ_2"/>
    <property type="match status" value="1"/>
</dbReference>
<gene>
    <name evidence="4" type="ORF">IFR04_008919</name>
</gene>
<evidence type="ECO:0000259" key="3">
    <source>
        <dbReference type="PROSITE" id="PS50076"/>
    </source>
</evidence>
<dbReference type="OrthoDB" id="3549901at2759"/>
<dbReference type="PANTHER" id="PTHR44360:SF1">
    <property type="entry name" value="DNAJ HOMOLOG SUBFAMILY B MEMBER 9"/>
    <property type="match status" value="1"/>
</dbReference>
<keyword evidence="5" id="KW-1185">Reference proteome</keyword>
<name>A0A8H7TE30_9HELO</name>
<dbReference type="Gene3D" id="1.10.287.110">
    <property type="entry name" value="DnaJ domain"/>
    <property type="match status" value="1"/>
</dbReference>
<protein>
    <recommendedName>
        <fullName evidence="3">J domain-containing protein</fullName>
    </recommendedName>
</protein>
<dbReference type="PRINTS" id="PR00625">
    <property type="entry name" value="JDOMAIN"/>
</dbReference>
<dbReference type="InterPro" id="IPR051948">
    <property type="entry name" value="Hsp70_co-chaperone_J-domain"/>
</dbReference>
<dbReference type="Proteomes" id="UP000664132">
    <property type="component" value="Unassembled WGS sequence"/>
</dbReference>
<feature type="domain" description="J" evidence="3">
    <location>
        <begin position="4"/>
        <end position="70"/>
    </location>
</feature>
<dbReference type="InterPro" id="IPR001623">
    <property type="entry name" value="DnaJ_domain"/>
</dbReference>
<dbReference type="GO" id="GO:0005783">
    <property type="term" value="C:endoplasmic reticulum"/>
    <property type="evidence" value="ECO:0007669"/>
    <property type="project" value="TreeGrafter"/>
</dbReference>
<sequence length="246" mass="27727">MGRDYYEVLGLEKSAGPDEIKKQFRLLALKYHPDKNPEDPEGATAKFKELNNAYETLSDPKKRRAYDEMKKSAPAPKETARGKAKKDSKPTGKYAAPKCDDDIGPEPEEQKTEQRPRQREASRAKCYANNTNPLREDSLRRAAQRSQPLPGWKAKKQQECLDYMLPPVPAELKDRVRIRAQLISVEEHKVRKGRGEIEQIIQPAIPEDEVVINKVVLVSKAPKAIKGAKGRGCLRQGRNGAITAYI</sequence>
<keyword evidence="1" id="KW-0143">Chaperone</keyword>